<dbReference type="Proteomes" id="UP000287798">
    <property type="component" value="Unassembled WGS sequence"/>
</dbReference>
<dbReference type="GO" id="GO:0016740">
    <property type="term" value="F:transferase activity"/>
    <property type="evidence" value="ECO:0007669"/>
    <property type="project" value="UniProtKB-KW"/>
</dbReference>
<dbReference type="Gene3D" id="3.30.110.40">
    <property type="entry name" value="TusA-like domain"/>
    <property type="match status" value="1"/>
</dbReference>
<organism evidence="3 4">
    <name type="scientific">Thiohalobacter thiocyanaticus</name>
    <dbReference type="NCBI Taxonomy" id="585455"/>
    <lineage>
        <taxon>Bacteria</taxon>
        <taxon>Pseudomonadati</taxon>
        <taxon>Pseudomonadota</taxon>
        <taxon>Gammaproteobacteria</taxon>
        <taxon>Thiohalobacterales</taxon>
        <taxon>Thiohalobacteraceae</taxon>
        <taxon>Thiohalobacter</taxon>
    </lineage>
</organism>
<protein>
    <submittedName>
        <fullName evidence="3">Sulfurtransferase TusA family protein</fullName>
    </submittedName>
</protein>
<evidence type="ECO:0000259" key="2">
    <source>
        <dbReference type="PROSITE" id="PS01148"/>
    </source>
</evidence>
<feature type="domain" description="UPF0033" evidence="2">
    <location>
        <begin position="36"/>
        <end position="60"/>
    </location>
</feature>
<dbReference type="PANTHER" id="PTHR33279">
    <property type="entry name" value="SULFUR CARRIER PROTEIN YEDF-RELATED"/>
    <property type="match status" value="1"/>
</dbReference>
<dbReference type="PROSITE" id="PS01148">
    <property type="entry name" value="UPF0033"/>
    <property type="match status" value="1"/>
</dbReference>
<name>A0A426QK87_9GAMM</name>
<dbReference type="InterPro" id="IPR036868">
    <property type="entry name" value="TusA-like_sf"/>
</dbReference>
<accession>A0A426QK87</accession>
<dbReference type="SUPFAM" id="SSF64307">
    <property type="entry name" value="SirA-like"/>
    <property type="match status" value="1"/>
</dbReference>
<keyword evidence="3" id="KW-0808">Transferase</keyword>
<gene>
    <name evidence="3" type="ORF">D6C00_09300</name>
</gene>
<sequence>MWWFGRKKQRQASAIRQVERTVTLAGYGPLQVHVQIDCLGAVCPRPQLLCMRALDHMAPGEVLELVVDNPSTAEAIPAMDMTLGSTHLLTVRDDESWHIYVRKEALEAED</sequence>
<reference evidence="3 4" key="1">
    <citation type="journal article" date="2010" name="Int. J. Syst. Evol. Microbiol.">
        <title>Thiohalobacter thiocyanaticus gen. nov., sp. nov., a moderately halophilic, sulfur-oxidizing gammaproteobacterium from hypersaline lakes, that utilizes thiocyanate.</title>
        <authorList>
            <person name="Sorokin D.Y."/>
            <person name="Kovaleva O.L."/>
            <person name="Tourova T.P."/>
            <person name="Muyzer G."/>
        </authorList>
    </citation>
    <scope>NUCLEOTIDE SEQUENCE [LARGE SCALE GENOMIC DNA]</scope>
    <source>
        <strain evidence="3 4">Hrh1</strain>
    </source>
</reference>
<evidence type="ECO:0000256" key="1">
    <source>
        <dbReference type="ARBA" id="ARBA00008984"/>
    </source>
</evidence>
<proteinExistence type="inferred from homology"/>
<dbReference type="CDD" id="cd00291">
    <property type="entry name" value="SirA_YedF_YeeD"/>
    <property type="match status" value="1"/>
</dbReference>
<comment type="caution">
    <text evidence="3">The sequence shown here is derived from an EMBL/GenBank/DDBJ whole genome shotgun (WGS) entry which is preliminary data.</text>
</comment>
<dbReference type="RefSeq" id="WP_241546921.1">
    <property type="nucleotide sequence ID" value="NZ_QZMU01000001.1"/>
</dbReference>
<comment type="similarity">
    <text evidence="1">Belongs to the sulfur carrier protein TusA family.</text>
</comment>
<dbReference type="AlphaFoldDB" id="A0A426QK87"/>
<dbReference type="InterPro" id="IPR001455">
    <property type="entry name" value="TusA-like"/>
</dbReference>
<keyword evidence="4" id="KW-1185">Reference proteome</keyword>
<evidence type="ECO:0000313" key="3">
    <source>
        <dbReference type="EMBL" id="RRQ22126.1"/>
    </source>
</evidence>
<dbReference type="Pfam" id="PF01206">
    <property type="entry name" value="TusA"/>
    <property type="match status" value="1"/>
</dbReference>
<dbReference type="PANTHER" id="PTHR33279:SF6">
    <property type="entry name" value="SULFUR CARRIER PROTEIN YEDF-RELATED"/>
    <property type="match status" value="1"/>
</dbReference>
<evidence type="ECO:0000313" key="4">
    <source>
        <dbReference type="Proteomes" id="UP000287798"/>
    </source>
</evidence>
<dbReference type="EMBL" id="QZMU01000001">
    <property type="protein sequence ID" value="RRQ22126.1"/>
    <property type="molecule type" value="Genomic_DNA"/>
</dbReference>